<organism evidence="1">
    <name type="scientific">Rhizophora mucronata</name>
    <name type="common">Asiatic mangrove</name>
    <dbReference type="NCBI Taxonomy" id="61149"/>
    <lineage>
        <taxon>Eukaryota</taxon>
        <taxon>Viridiplantae</taxon>
        <taxon>Streptophyta</taxon>
        <taxon>Embryophyta</taxon>
        <taxon>Tracheophyta</taxon>
        <taxon>Spermatophyta</taxon>
        <taxon>Magnoliopsida</taxon>
        <taxon>eudicotyledons</taxon>
        <taxon>Gunneridae</taxon>
        <taxon>Pentapetalae</taxon>
        <taxon>rosids</taxon>
        <taxon>fabids</taxon>
        <taxon>Malpighiales</taxon>
        <taxon>Rhizophoraceae</taxon>
        <taxon>Rhizophora</taxon>
    </lineage>
</organism>
<dbReference type="EMBL" id="GGEC01070767">
    <property type="protein sequence ID" value="MBX51251.1"/>
    <property type="molecule type" value="Transcribed_RNA"/>
</dbReference>
<evidence type="ECO:0000313" key="1">
    <source>
        <dbReference type="EMBL" id="MBX51251.1"/>
    </source>
</evidence>
<reference evidence="1" key="1">
    <citation type="submission" date="2018-02" db="EMBL/GenBank/DDBJ databases">
        <title>Rhizophora mucronata_Transcriptome.</title>
        <authorList>
            <person name="Meera S.P."/>
            <person name="Sreeshan A."/>
            <person name="Augustine A."/>
        </authorList>
    </citation>
    <scope>NUCLEOTIDE SEQUENCE</scope>
    <source>
        <tissue evidence="1">Leaf</tissue>
    </source>
</reference>
<proteinExistence type="predicted"/>
<protein>
    <submittedName>
        <fullName evidence="1">Uncharacterized protein</fullName>
    </submittedName>
</protein>
<accession>A0A2P2P9G2</accession>
<dbReference type="AlphaFoldDB" id="A0A2P2P9G2"/>
<name>A0A2P2P9G2_RHIMU</name>
<sequence>MLCSSPLLSPPLPLSKS</sequence>